<accession>A0A1I1FXA3</accession>
<dbReference type="OrthoDB" id="9766423at2"/>
<dbReference type="UniPathway" id="UPA00359">
    <property type="reaction ID" value="UER00482"/>
</dbReference>
<keyword evidence="8 13" id="KW-0547">Nucleotide-binding</keyword>
<dbReference type="AlphaFoldDB" id="A0A1I1FXA3"/>
<comment type="pathway">
    <text evidence="2 13">Glycolipid biosynthesis; lipid IV(A) biosynthesis; lipid IV(A) from (3R)-3-hydroxytetradecanoyl-[acyl-carrier-protein] and UDP-N-acetyl-alpha-D-glucosamine: step 6/6.</text>
</comment>
<evidence type="ECO:0000313" key="15">
    <source>
        <dbReference type="Proteomes" id="UP000199046"/>
    </source>
</evidence>
<dbReference type="PANTHER" id="PTHR42724:SF1">
    <property type="entry name" value="TETRAACYLDISACCHARIDE 4'-KINASE, MITOCHONDRIAL-RELATED"/>
    <property type="match status" value="1"/>
</dbReference>
<evidence type="ECO:0000256" key="8">
    <source>
        <dbReference type="ARBA" id="ARBA00022741"/>
    </source>
</evidence>
<dbReference type="STRING" id="402385.SAMN05421848_0315"/>
<dbReference type="InterPro" id="IPR027417">
    <property type="entry name" value="P-loop_NTPase"/>
</dbReference>
<dbReference type="RefSeq" id="WP_090130135.1">
    <property type="nucleotide sequence ID" value="NZ_FOLY01000001.1"/>
</dbReference>
<evidence type="ECO:0000256" key="5">
    <source>
        <dbReference type="ARBA" id="ARBA00022516"/>
    </source>
</evidence>
<evidence type="ECO:0000256" key="2">
    <source>
        <dbReference type="ARBA" id="ARBA00004870"/>
    </source>
</evidence>
<comment type="function">
    <text evidence="1 13">Transfers the gamma-phosphate of ATP to the 4'-position of a tetraacyldisaccharide 1-phosphate intermediate (termed DS-1-P) to form tetraacyldisaccharide 1,4'-bis-phosphate (lipid IVA).</text>
</comment>
<dbReference type="GO" id="GO:0005886">
    <property type="term" value="C:plasma membrane"/>
    <property type="evidence" value="ECO:0007669"/>
    <property type="project" value="TreeGrafter"/>
</dbReference>
<evidence type="ECO:0000256" key="3">
    <source>
        <dbReference type="ARBA" id="ARBA00012071"/>
    </source>
</evidence>
<keyword evidence="7 13" id="KW-0808">Transferase</keyword>
<dbReference type="GO" id="GO:0009029">
    <property type="term" value="F:lipid-A 4'-kinase activity"/>
    <property type="evidence" value="ECO:0007669"/>
    <property type="project" value="UniProtKB-UniRule"/>
</dbReference>
<evidence type="ECO:0000256" key="12">
    <source>
        <dbReference type="ARBA" id="ARBA00029757"/>
    </source>
</evidence>
<dbReference type="Proteomes" id="UP000199046">
    <property type="component" value="Unassembled WGS sequence"/>
</dbReference>
<comment type="catalytic activity">
    <reaction evidence="13">
        <text>a lipid A disaccharide + ATP = a lipid IVA + ADP + H(+)</text>
        <dbReference type="Rhea" id="RHEA:67840"/>
        <dbReference type="ChEBI" id="CHEBI:15378"/>
        <dbReference type="ChEBI" id="CHEBI:30616"/>
        <dbReference type="ChEBI" id="CHEBI:176343"/>
        <dbReference type="ChEBI" id="CHEBI:176425"/>
        <dbReference type="ChEBI" id="CHEBI:456216"/>
        <dbReference type="EC" id="2.7.1.130"/>
    </reaction>
</comment>
<dbReference type="GO" id="GO:0009244">
    <property type="term" value="P:lipopolysaccharide core region biosynthetic process"/>
    <property type="evidence" value="ECO:0007669"/>
    <property type="project" value="TreeGrafter"/>
</dbReference>
<dbReference type="NCBIfam" id="TIGR00682">
    <property type="entry name" value="lpxK"/>
    <property type="match status" value="1"/>
</dbReference>
<evidence type="ECO:0000256" key="10">
    <source>
        <dbReference type="ARBA" id="ARBA00022840"/>
    </source>
</evidence>
<dbReference type="GO" id="GO:0005524">
    <property type="term" value="F:ATP binding"/>
    <property type="evidence" value="ECO:0007669"/>
    <property type="project" value="UniProtKB-UniRule"/>
</dbReference>
<proteinExistence type="inferred from homology"/>
<evidence type="ECO:0000256" key="4">
    <source>
        <dbReference type="ARBA" id="ARBA00016436"/>
    </source>
</evidence>
<keyword evidence="10 13" id="KW-0067">ATP-binding</keyword>
<keyword evidence="15" id="KW-1185">Reference proteome</keyword>
<evidence type="ECO:0000256" key="13">
    <source>
        <dbReference type="HAMAP-Rule" id="MF_00409"/>
    </source>
</evidence>
<keyword evidence="9 13" id="KW-0418">Kinase</keyword>
<evidence type="ECO:0000256" key="9">
    <source>
        <dbReference type="ARBA" id="ARBA00022777"/>
    </source>
</evidence>
<dbReference type="PANTHER" id="PTHR42724">
    <property type="entry name" value="TETRAACYLDISACCHARIDE 4'-KINASE"/>
    <property type="match status" value="1"/>
</dbReference>
<evidence type="ECO:0000313" key="14">
    <source>
        <dbReference type="EMBL" id="SFC03964.1"/>
    </source>
</evidence>
<dbReference type="GO" id="GO:0009245">
    <property type="term" value="P:lipid A biosynthetic process"/>
    <property type="evidence" value="ECO:0007669"/>
    <property type="project" value="UniProtKB-UniRule"/>
</dbReference>
<keyword evidence="11 13" id="KW-0443">Lipid metabolism</keyword>
<evidence type="ECO:0000256" key="7">
    <source>
        <dbReference type="ARBA" id="ARBA00022679"/>
    </source>
</evidence>
<evidence type="ECO:0000256" key="11">
    <source>
        <dbReference type="ARBA" id="ARBA00023098"/>
    </source>
</evidence>
<comment type="similarity">
    <text evidence="13">Belongs to the LpxK family.</text>
</comment>
<reference evidence="15" key="1">
    <citation type="submission" date="2016-10" db="EMBL/GenBank/DDBJ databases">
        <authorList>
            <person name="Varghese N."/>
            <person name="Submissions S."/>
        </authorList>
    </citation>
    <scope>NUCLEOTIDE SEQUENCE [LARGE SCALE GENOMIC DNA]</scope>
    <source>
        <strain evidence="15">DSM 23439</strain>
    </source>
</reference>
<comment type="caution">
    <text evidence="13">Lacks conserved residue(s) required for the propagation of feature annotation.</text>
</comment>
<dbReference type="SUPFAM" id="SSF52540">
    <property type="entry name" value="P-loop containing nucleoside triphosphate hydrolases"/>
    <property type="match status" value="1"/>
</dbReference>
<evidence type="ECO:0000256" key="6">
    <source>
        <dbReference type="ARBA" id="ARBA00022556"/>
    </source>
</evidence>
<keyword evidence="6 13" id="KW-0441">Lipid A biosynthesis</keyword>
<dbReference type="InterPro" id="IPR003758">
    <property type="entry name" value="LpxK"/>
</dbReference>
<protein>
    <recommendedName>
        <fullName evidence="4 13">Tetraacyldisaccharide 4'-kinase</fullName>
        <ecNumber evidence="3 13">2.7.1.130</ecNumber>
    </recommendedName>
    <alternativeName>
        <fullName evidence="12 13">Lipid A 4'-kinase</fullName>
    </alternativeName>
</protein>
<dbReference type="EMBL" id="FOLY01000001">
    <property type="protein sequence ID" value="SFC03964.1"/>
    <property type="molecule type" value="Genomic_DNA"/>
</dbReference>
<dbReference type="HAMAP" id="MF_00409">
    <property type="entry name" value="LpxK"/>
    <property type="match status" value="1"/>
</dbReference>
<evidence type="ECO:0000256" key="1">
    <source>
        <dbReference type="ARBA" id="ARBA00002274"/>
    </source>
</evidence>
<organism evidence="14 15">
    <name type="scientific">Kushneria avicenniae</name>
    <dbReference type="NCBI Taxonomy" id="402385"/>
    <lineage>
        <taxon>Bacteria</taxon>
        <taxon>Pseudomonadati</taxon>
        <taxon>Pseudomonadota</taxon>
        <taxon>Gammaproteobacteria</taxon>
        <taxon>Oceanospirillales</taxon>
        <taxon>Halomonadaceae</taxon>
        <taxon>Kushneria</taxon>
    </lineage>
</organism>
<dbReference type="EC" id="2.7.1.130" evidence="3 13"/>
<keyword evidence="5 13" id="KW-0444">Lipid biosynthesis</keyword>
<gene>
    <name evidence="13" type="primary">lpxK</name>
    <name evidence="14" type="ORF">SAMN05421848_0315</name>
</gene>
<dbReference type="Pfam" id="PF02606">
    <property type="entry name" value="LpxK"/>
    <property type="match status" value="1"/>
</dbReference>
<name>A0A1I1FXA3_9GAMM</name>
<sequence length="327" mass="36278">MKRLEKAWYSSARWPSMLTPLEALYKSVVARRRRAYQSGRRLIWSSPVPVIVIGNITVGGTGKSPLTAWLGRWLQEQGWQPGIISRGYGGHAPRYPFYVTEDSDVAHAGDEPVMLAQQTQLPVVVDPNRPRAARKLIAAGCDILLSDDGLQHHALGRDIELVVVDGMRGFGNCRCLPVGPLREPLSRLCEVDAVISNGVLQTPESAAQYGMSLVPSAWRHLNDGVCYSIEARPFDGRVHAIAGIGNPQRFFKTLETLDVSFDQHPLPDHHRFSAQDVRFADNRPVVMTAKDAVKCRPFANERCWSLDIEACPEPALIEWLAGRLATL</sequence>